<sequence>MKFPSATSTLVFSGLYLSASASPMKSYFLCSEGRKISLPPIDSHENSEIYSDAQHGDPLGPNGEQCPAYRYTVTGIDGSTIMTLIQLTSVGPFNQVFERIGGSWQ</sequence>
<dbReference type="AlphaFoldDB" id="A0A9W4D7R9"/>
<dbReference type="Proteomes" id="UP000683417">
    <property type="component" value="Unassembled WGS sequence"/>
</dbReference>
<evidence type="ECO:0000313" key="2">
    <source>
        <dbReference type="EMBL" id="CAD6506470.1"/>
    </source>
</evidence>
<protein>
    <submittedName>
        <fullName evidence="2">BgTH12-07698</fullName>
    </submittedName>
</protein>
<proteinExistence type="predicted"/>
<evidence type="ECO:0000313" key="3">
    <source>
        <dbReference type="Proteomes" id="UP000683417"/>
    </source>
</evidence>
<organism evidence="2 3">
    <name type="scientific">Blumeria graminis f. sp. triticale</name>
    <dbReference type="NCBI Taxonomy" id="1689686"/>
    <lineage>
        <taxon>Eukaryota</taxon>
        <taxon>Fungi</taxon>
        <taxon>Dikarya</taxon>
        <taxon>Ascomycota</taxon>
        <taxon>Pezizomycotina</taxon>
        <taxon>Leotiomycetes</taxon>
        <taxon>Erysiphales</taxon>
        <taxon>Erysiphaceae</taxon>
        <taxon>Blumeria</taxon>
    </lineage>
</organism>
<accession>A0A9W4D7R9</accession>
<gene>
    <name evidence="2" type="ORF">BGTH12_LOCUS7828</name>
</gene>
<feature type="signal peptide" evidence="1">
    <location>
        <begin position="1"/>
        <end position="21"/>
    </location>
</feature>
<evidence type="ECO:0000256" key="1">
    <source>
        <dbReference type="SAM" id="SignalP"/>
    </source>
</evidence>
<reference evidence="2" key="1">
    <citation type="submission" date="2020-10" db="EMBL/GenBank/DDBJ databases">
        <authorList>
            <person name="Muller C M."/>
        </authorList>
    </citation>
    <scope>NUCLEOTIDE SEQUENCE</scope>
    <source>
        <strain evidence="2">THUN-12</strain>
    </source>
</reference>
<comment type="caution">
    <text evidence="2">The sequence shown here is derived from an EMBL/GenBank/DDBJ whole genome shotgun (WGS) entry which is preliminary data.</text>
</comment>
<feature type="chain" id="PRO_5040835445" evidence="1">
    <location>
        <begin position="22"/>
        <end position="105"/>
    </location>
</feature>
<name>A0A9W4D7R9_BLUGR</name>
<keyword evidence="1" id="KW-0732">Signal</keyword>
<dbReference type="EMBL" id="CAJHIT010000011">
    <property type="protein sequence ID" value="CAD6506470.1"/>
    <property type="molecule type" value="Genomic_DNA"/>
</dbReference>